<dbReference type="EMBL" id="FOOC01000010">
    <property type="protein sequence ID" value="SFF58495.1"/>
    <property type="molecule type" value="Genomic_DNA"/>
</dbReference>
<protein>
    <submittedName>
        <fullName evidence="9">Oligopeptide transport system ATP-binding protein</fullName>
    </submittedName>
</protein>
<dbReference type="STRING" id="1076937.SAMN04488120_11069"/>
<dbReference type="AlphaFoldDB" id="A0A1I2JUK5"/>
<comment type="subcellular location">
    <subcellularLocation>
        <location evidence="1">Cell inner membrane</location>
        <topology evidence="1">Peripheral membrane protein</topology>
    </subcellularLocation>
</comment>
<dbReference type="InterPro" id="IPR003593">
    <property type="entry name" value="AAA+_ATPase"/>
</dbReference>
<dbReference type="Gene3D" id="3.40.50.300">
    <property type="entry name" value="P-loop containing nucleotide triphosphate hydrolases"/>
    <property type="match status" value="1"/>
</dbReference>
<dbReference type="PANTHER" id="PTHR43297:SF7">
    <property type="entry name" value="D,D-DIPEPTIDE TRANSPORT ATP-BINDING PROTEIN DDPD-RELATED"/>
    <property type="match status" value="1"/>
</dbReference>
<evidence type="ECO:0000259" key="8">
    <source>
        <dbReference type="PROSITE" id="PS50893"/>
    </source>
</evidence>
<evidence type="ECO:0000313" key="10">
    <source>
        <dbReference type="Proteomes" id="UP000199771"/>
    </source>
</evidence>
<dbReference type="SMART" id="SM00382">
    <property type="entry name" value="AAA"/>
    <property type="match status" value="1"/>
</dbReference>
<dbReference type="InterPro" id="IPR027417">
    <property type="entry name" value="P-loop_NTPase"/>
</dbReference>
<dbReference type="PROSITE" id="PS50893">
    <property type="entry name" value="ABC_TRANSPORTER_2"/>
    <property type="match status" value="1"/>
</dbReference>
<dbReference type="SUPFAM" id="SSF52540">
    <property type="entry name" value="P-loop containing nucleoside triphosphate hydrolases"/>
    <property type="match status" value="1"/>
</dbReference>
<dbReference type="InterPro" id="IPR017871">
    <property type="entry name" value="ABC_transporter-like_CS"/>
</dbReference>
<comment type="similarity">
    <text evidence="2">Belongs to the ABC transporter superfamily.</text>
</comment>
<dbReference type="GO" id="GO:0016887">
    <property type="term" value="F:ATP hydrolysis activity"/>
    <property type="evidence" value="ECO:0007669"/>
    <property type="project" value="InterPro"/>
</dbReference>
<keyword evidence="5" id="KW-0547">Nucleotide-binding</keyword>
<proteinExistence type="inferred from homology"/>
<sequence length="262" mass="27851">MSVTATQVPLLDVHGLTIRYGDAPRVRTVVAGIDFALATGAALGIVGGSGSGKSQTALALLGLLPPAAQVEGRIIFDGCAQSPQALARLRGTQIGAVFQHPQASLSPHLRIGTQMMEVLTVHLGIARAAALAEARRWLDAVRIPDAGRCLRRFPHELSGGQCQRIAIAMALCVRPRLLIADEPTTALDATTQAQLLDLLGELRRELRLALLLISHDWGVVAELCEQTLVLRDGRIVDRGSTQALMAHPTHPYTAALIAARCV</sequence>
<dbReference type="OrthoDB" id="9784450at2"/>
<name>A0A1I2JUK5_9GAMM</name>
<feature type="domain" description="ABC transporter" evidence="8">
    <location>
        <begin position="8"/>
        <end position="257"/>
    </location>
</feature>
<dbReference type="CDD" id="cd03257">
    <property type="entry name" value="ABC_NikE_OppD_transporters"/>
    <property type="match status" value="1"/>
</dbReference>
<evidence type="ECO:0000256" key="1">
    <source>
        <dbReference type="ARBA" id="ARBA00004417"/>
    </source>
</evidence>
<dbReference type="Proteomes" id="UP000199771">
    <property type="component" value="Unassembled WGS sequence"/>
</dbReference>
<dbReference type="GO" id="GO:0005886">
    <property type="term" value="C:plasma membrane"/>
    <property type="evidence" value="ECO:0007669"/>
    <property type="project" value="UniProtKB-SubCell"/>
</dbReference>
<evidence type="ECO:0000256" key="6">
    <source>
        <dbReference type="ARBA" id="ARBA00022840"/>
    </source>
</evidence>
<accession>A0A1I2JUK5</accession>
<dbReference type="InterPro" id="IPR050388">
    <property type="entry name" value="ABC_Ni/Peptide_Import"/>
</dbReference>
<keyword evidence="7" id="KW-0472">Membrane</keyword>
<evidence type="ECO:0000256" key="7">
    <source>
        <dbReference type="ARBA" id="ARBA00023136"/>
    </source>
</evidence>
<dbReference type="PANTHER" id="PTHR43297">
    <property type="entry name" value="OLIGOPEPTIDE TRANSPORT ATP-BINDING PROTEIN APPD"/>
    <property type="match status" value="1"/>
</dbReference>
<keyword evidence="3" id="KW-0813">Transport</keyword>
<gene>
    <name evidence="9" type="ORF">SAMN04488120_11069</name>
</gene>
<evidence type="ECO:0000256" key="5">
    <source>
        <dbReference type="ARBA" id="ARBA00022741"/>
    </source>
</evidence>
<keyword evidence="10" id="KW-1185">Reference proteome</keyword>
<evidence type="ECO:0000256" key="2">
    <source>
        <dbReference type="ARBA" id="ARBA00005417"/>
    </source>
</evidence>
<dbReference type="GO" id="GO:0005524">
    <property type="term" value="F:ATP binding"/>
    <property type="evidence" value="ECO:0007669"/>
    <property type="project" value="UniProtKB-KW"/>
</dbReference>
<reference evidence="9 10" key="1">
    <citation type="submission" date="2016-10" db="EMBL/GenBank/DDBJ databases">
        <authorList>
            <person name="de Groot N.N."/>
        </authorList>
    </citation>
    <scope>NUCLEOTIDE SEQUENCE [LARGE SCALE GENOMIC DNA]</scope>
    <source>
        <strain evidence="9 10">DSM 23609</strain>
    </source>
</reference>
<keyword evidence="4" id="KW-1003">Cell membrane</keyword>
<dbReference type="RefSeq" id="WP_091534674.1">
    <property type="nucleotide sequence ID" value="NZ_FOOC01000010.1"/>
</dbReference>
<dbReference type="PROSITE" id="PS00211">
    <property type="entry name" value="ABC_TRANSPORTER_1"/>
    <property type="match status" value="1"/>
</dbReference>
<organism evidence="9 10">
    <name type="scientific">Fontimonas thermophila</name>
    <dbReference type="NCBI Taxonomy" id="1076937"/>
    <lineage>
        <taxon>Bacteria</taxon>
        <taxon>Pseudomonadati</taxon>
        <taxon>Pseudomonadota</taxon>
        <taxon>Gammaproteobacteria</taxon>
        <taxon>Nevskiales</taxon>
        <taxon>Nevskiaceae</taxon>
        <taxon>Fontimonas</taxon>
    </lineage>
</organism>
<dbReference type="Pfam" id="PF00005">
    <property type="entry name" value="ABC_tran"/>
    <property type="match status" value="1"/>
</dbReference>
<evidence type="ECO:0000256" key="4">
    <source>
        <dbReference type="ARBA" id="ARBA00022475"/>
    </source>
</evidence>
<dbReference type="InterPro" id="IPR003439">
    <property type="entry name" value="ABC_transporter-like_ATP-bd"/>
</dbReference>
<evidence type="ECO:0000256" key="3">
    <source>
        <dbReference type="ARBA" id="ARBA00022448"/>
    </source>
</evidence>
<evidence type="ECO:0000313" key="9">
    <source>
        <dbReference type="EMBL" id="SFF58495.1"/>
    </source>
</evidence>
<keyword evidence="6 9" id="KW-0067">ATP-binding</keyword>